<protein>
    <submittedName>
        <fullName evidence="10">S8 family serine peptidase</fullName>
    </submittedName>
</protein>
<dbReference type="PROSITE" id="PS00136">
    <property type="entry name" value="SUBTILASE_ASP"/>
    <property type="match status" value="1"/>
</dbReference>
<dbReference type="PROSITE" id="PS00137">
    <property type="entry name" value="SUBTILASE_HIS"/>
    <property type="match status" value="1"/>
</dbReference>
<evidence type="ECO:0000256" key="7">
    <source>
        <dbReference type="SAM" id="MobiDB-lite"/>
    </source>
</evidence>
<dbReference type="PROSITE" id="PS51892">
    <property type="entry name" value="SUBTILASE"/>
    <property type="match status" value="1"/>
</dbReference>
<feature type="active site" description="Charge relay system" evidence="5">
    <location>
        <position position="267"/>
    </location>
</feature>
<dbReference type="Proteomes" id="UP001500843">
    <property type="component" value="Unassembled WGS sequence"/>
</dbReference>
<evidence type="ECO:0000313" key="11">
    <source>
        <dbReference type="Proteomes" id="UP001500843"/>
    </source>
</evidence>
<reference evidence="11" key="1">
    <citation type="journal article" date="2019" name="Int. J. Syst. Evol. Microbiol.">
        <title>The Global Catalogue of Microorganisms (GCM) 10K type strain sequencing project: providing services to taxonomists for standard genome sequencing and annotation.</title>
        <authorList>
            <consortium name="The Broad Institute Genomics Platform"/>
            <consortium name="The Broad Institute Genome Sequencing Center for Infectious Disease"/>
            <person name="Wu L."/>
            <person name="Ma J."/>
        </authorList>
    </citation>
    <scope>NUCLEOTIDE SEQUENCE [LARGE SCALE GENOMIC DNA]</scope>
    <source>
        <strain evidence="11">JCM 17975</strain>
    </source>
</reference>
<evidence type="ECO:0000256" key="6">
    <source>
        <dbReference type="RuleBase" id="RU003355"/>
    </source>
</evidence>
<dbReference type="InterPro" id="IPR023828">
    <property type="entry name" value="Peptidase_S8_Ser-AS"/>
</dbReference>
<evidence type="ECO:0000256" key="4">
    <source>
        <dbReference type="ARBA" id="ARBA00022825"/>
    </source>
</evidence>
<dbReference type="SUPFAM" id="SSF52743">
    <property type="entry name" value="Subtilisin-like"/>
    <property type="match status" value="1"/>
</dbReference>
<feature type="signal peptide" evidence="8">
    <location>
        <begin position="1"/>
        <end position="20"/>
    </location>
</feature>
<dbReference type="PANTHER" id="PTHR43806">
    <property type="entry name" value="PEPTIDASE S8"/>
    <property type="match status" value="1"/>
</dbReference>
<evidence type="ECO:0000256" key="2">
    <source>
        <dbReference type="ARBA" id="ARBA00022670"/>
    </source>
</evidence>
<evidence type="ECO:0000256" key="8">
    <source>
        <dbReference type="SAM" id="SignalP"/>
    </source>
</evidence>
<dbReference type="RefSeq" id="WP_253872431.1">
    <property type="nucleotide sequence ID" value="NZ_BAABHM010000032.1"/>
</dbReference>
<dbReference type="InterPro" id="IPR050131">
    <property type="entry name" value="Peptidase_S8_subtilisin-like"/>
</dbReference>
<proteinExistence type="inferred from homology"/>
<feature type="active site" description="Charge relay system" evidence="5">
    <location>
        <position position="475"/>
    </location>
</feature>
<dbReference type="EMBL" id="BAABHM010000032">
    <property type="protein sequence ID" value="GAA4719996.1"/>
    <property type="molecule type" value="Genomic_DNA"/>
</dbReference>
<dbReference type="InterPro" id="IPR015500">
    <property type="entry name" value="Peptidase_S8_subtilisin-rel"/>
</dbReference>
<dbReference type="PANTHER" id="PTHR43806:SF65">
    <property type="entry name" value="SERINE PROTEASE APRX"/>
    <property type="match status" value="1"/>
</dbReference>
<comment type="caution">
    <text evidence="10">The sequence shown here is derived from an EMBL/GenBank/DDBJ whole genome shotgun (WGS) entry which is preliminary data.</text>
</comment>
<feature type="active site" description="Charge relay system" evidence="5">
    <location>
        <position position="299"/>
    </location>
</feature>
<accession>A0ABP8Y4J1</accession>
<dbReference type="InterPro" id="IPR000209">
    <property type="entry name" value="Peptidase_S8/S53_dom"/>
</dbReference>
<feature type="chain" id="PRO_5047201865" evidence="8">
    <location>
        <begin position="21"/>
        <end position="1143"/>
    </location>
</feature>
<evidence type="ECO:0000259" key="9">
    <source>
        <dbReference type="Pfam" id="PF00082"/>
    </source>
</evidence>
<keyword evidence="8" id="KW-0732">Signal</keyword>
<gene>
    <name evidence="10" type="ORF">GCM10023198_50010</name>
</gene>
<keyword evidence="11" id="KW-1185">Reference proteome</keyword>
<evidence type="ECO:0000256" key="5">
    <source>
        <dbReference type="PROSITE-ProRule" id="PRU01240"/>
    </source>
</evidence>
<dbReference type="PROSITE" id="PS00138">
    <property type="entry name" value="SUBTILASE_SER"/>
    <property type="match status" value="1"/>
</dbReference>
<dbReference type="PRINTS" id="PR00723">
    <property type="entry name" value="SUBTILISIN"/>
</dbReference>
<keyword evidence="3 5" id="KW-0378">Hydrolase</keyword>
<dbReference type="Pfam" id="PF00082">
    <property type="entry name" value="Peptidase_S8"/>
    <property type="match status" value="1"/>
</dbReference>
<keyword evidence="4 5" id="KW-0720">Serine protease</keyword>
<organism evidence="10 11">
    <name type="scientific">Promicromonospora umidemergens</name>
    <dbReference type="NCBI Taxonomy" id="629679"/>
    <lineage>
        <taxon>Bacteria</taxon>
        <taxon>Bacillati</taxon>
        <taxon>Actinomycetota</taxon>
        <taxon>Actinomycetes</taxon>
        <taxon>Micrococcales</taxon>
        <taxon>Promicromonosporaceae</taxon>
        <taxon>Promicromonospora</taxon>
    </lineage>
</organism>
<evidence type="ECO:0000256" key="3">
    <source>
        <dbReference type="ARBA" id="ARBA00022801"/>
    </source>
</evidence>
<comment type="similarity">
    <text evidence="1 5 6">Belongs to the peptidase S8 family.</text>
</comment>
<sequence length="1143" mass="117421">MRARAGAAAAAIAVAVATGAGVPALTLGAVAAGPDGDGAAVAPVVLTRSGPPSTATVTLITGDRVTLTRHADGRSSAAVTPGAGREGIAFQRITEGDRLHVIPADVAGLVPDRMDSALFDVSGLVAAGYDDANRGTVPVIVQDAAVAHEAAAGSDMSARGDRTASGAGKPQDRRQPDWAALGLEPERTLESAGAISADLDREAAADLLAGLRRDTSRSAARSTTPEVKVWLDAPVQALDEDSMPQIGAPAAWEAGYTGEGVTVAVLDSGVDRTHPDLDDVVVGAKDFTGSGNTKDHYGHGTHVASIALGSGDASGGENRGVAPGADLLVGKVLDEFGGGEMSSVVDGMEWAAGEGADVVNLSLGESENYTDGTDPTSVALDTLSARHGTLFVVAAGNDGEYGTVATPGAASSALTVGAVDDADDVATFSSRGPRALDQAIKPDVTAPGVEIVAARAAGTKPGSGTGKYVAWSGTSMAAPHVAGAAAVLKQARPDLSAQQLKAVLMGSAQHTSGGVFDEGAGRIYLPAALELPVMASPDSLSFGALEFPQQGRVKRTLTYENDTDTAVTLDLAVTATRQDGKPLPARAVTLGSSTLTVPAQGTATVDVRVNTTVGAVERRYSGAVTATGPDGQEVRTPLGYYKEPDLADLKIDAVGRDGKPHAGSSTVRVVNVDDPALFSEHLEIGAEGADLRVPPGSYSVTGFLWTADEEFVVSEATAVLHPEVKVADDTALVLDARTARELTVTTQRPAGLASLALDDTRTAADGEPYGFGLVVTGEATAYATPTKAAVTTGTHDLQTHFVLTGPSGASRAPSYTYDLLYAQEVVDTFKFRATERNTAPLTTGYAALGTDHRNASARVGFAADHLWGSAVSSPVATPGRRTEYVSANGVAWGHEVYVGSAESDQGYFQGEPRTYAPREKARTTVGGAVLGTRLDEGAITAEGRTLALGLVPWSDADRHPFDSFGGDTTRLRVWQDGAAVADNTYPSAQVRIPAGGADHRVVLGAAWEAPWWDRSTRVRTEWTFHAEPGGSKAGSVDLPVLDVAYAVKGMSLANKAPRQTTATVTVGHQAGSSGGKVTGARLWWSPDDGVTWHKAALRRTGAGVYTSGLKVPTGTEHVSVRVEARDAAGGTIEQTVIRAYGVR</sequence>
<name>A0ABP8Y4J1_9MICO</name>
<feature type="domain" description="Peptidase S8/S53" evidence="9">
    <location>
        <begin position="258"/>
        <end position="514"/>
    </location>
</feature>
<feature type="region of interest" description="Disordered" evidence="7">
    <location>
        <begin position="151"/>
        <end position="176"/>
    </location>
</feature>
<evidence type="ECO:0000313" key="10">
    <source>
        <dbReference type="EMBL" id="GAA4719996.1"/>
    </source>
</evidence>
<keyword evidence="2 5" id="KW-0645">Protease</keyword>
<dbReference type="InterPro" id="IPR036852">
    <property type="entry name" value="Peptidase_S8/S53_dom_sf"/>
</dbReference>
<dbReference type="InterPro" id="IPR022398">
    <property type="entry name" value="Peptidase_S8_His-AS"/>
</dbReference>
<dbReference type="Gene3D" id="3.40.50.200">
    <property type="entry name" value="Peptidase S8/S53 domain"/>
    <property type="match status" value="1"/>
</dbReference>
<evidence type="ECO:0000256" key="1">
    <source>
        <dbReference type="ARBA" id="ARBA00011073"/>
    </source>
</evidence>
<dbReference type="InterPro" id="IPR023827">
    <property type="entry name" value="Peptidase_S8_Asp-AS"/>
</dbReference>